<evidence type="ECO:0000313" key="1">
    <source>
        <dbReference type="EMBL" id="KAI0043415.1"/>
    </source>
</evidence>
<comment type="caution">
    <text evidence="1">The sequence shown here is derived from an EMBL/GenBank/DDBJ whole genome shotgun (WGS) entry which is preliminary data.</text>
</comment>
<dbReference type="Proteomes" id="UP000814033">
    <property type="component" value="Unassembled WGS sequence"/>
</dbReference>
<keyword evidence="2" id="KW-1185">Reference proteome</keyword>
<name>A0ACB8RHC0_9AGAM</name>
<reference evidence="1" key="2">
    <citation type="journal article" date="2022" name="New Phytol.">
        <title>Evolutionary transition to the ectomycorrhizal habit in the genomes of a hyperdiverse lineage of mushroom-forming fungi.</title>
        <authorList>
            <person name="Looney B."/>
            <person name="Miyauchi S."/>
            <person name="Morin E."/>
            <person name="Drula E."/>
            <person name="Courty P.E."/>
            <person name="Kohler A."/>
            <person name="Kuo A."/>
            <person name="LaButti K."/>
            <person name="Pangilinan J."/>
            <person name="Lipzen A."/>
            <person name="Riley R."/>
            <person name="Andreopoulos W."/>
            <person name="He G."/>
            <person name="Johnson J."/>
            <person name="Nolan M."/>
            <person name="Tritt A."/>
            <person name="Barry K.W."/>
            <person name="Grigoriev I.V."/>
            <person name="Nagy L.G."/>
            <person name="Hibbett D."/>
            <person name="Henrissat B."/>
            <person name="Matheny P.B."/>
            <person name="Labbe J."/>
            <person name="Martin F.M."/>
        </authorList>
    </citation>
    <scope>NUCLEOTIDE SEQUENCE</scope>
    <source>
        <strain evidence="1">FP105234-sp</strain>
    </source>
</reference>
<dbReference type="EMBL" id="MU276019">
    <property type="protein sequence ID" value="KAI0043415.1"/>
    <property type="molecule type" value="Genomic_DNA"/>
</dbReference>
<reference evidence="1" key="1">
    <citation type="submission" date="2021-02" db="EMBL/GenBank/DDBJ databases">
        <authorList>
            <consortium name="DOE Joint Genome Institute"/>
            <person name="Ahrendt S."/>
            <person name="Looney B.P."/>
            <person name="Miyauchi S."/>
            <person name="Morin E."/>
            <person name="Drula E."/>
            <person name="Courty P.E."/>
            <person name="Chicoki N."/>
            <person name="Fauchery L."/>
            <person name="Kohler A."/>
            <person name="Kuo A."/>
            <person name="Labutti K."/>
            <person name="Pangilinan J."/>
            <person name="Lipzen A."/>
            <person name="Riley R."/>
            <person name="Andreopoulos W."/>
            <person name="He G."/>
            <person name="Johnson J."/>
            <person name="Barry K.W."/>
            <person name="Grigoriev I.V."/>
            <person name="Nagy L."/>
            <person name="Hibbett D."/>
            <person name="Henrissat B."/>
            <person name="Matheny P.B."/>
            <person name="Labbe J."/>
            <person name="Martin F."/>
        </authorList>
    </citation>
    <scope>NUCLEOTIDE SEQUENCE</scope>
    <source>
        <strain evidence="1">FP105234-sp</strain>
    </source>
</reference>
<gene>
    <name evidence="1" type="ORF">FA95DRAFT_1498689</name>
</gene>
<evidence type="ECO:0000313" key="2">
    <source>
        <dbReference type="Proteomes" id="UP000814033"/>
    </source>
</evidence>
<proteinExistence type="predicted"/>
<accession>A0ACB8RHC0</accession>
<protein>
    <submittedName>
        <fullName evidence="1">Uncharacterized protein</fullName>
    </submittedName>
</protein>
<organism evidence="1 2">
    <name type="scientific">Auriscalpium vulgare</name>
    <dbReference type="NCBI Taxonomy" id="40419"/>
    <lineage>
        <taxon>Eukaryota</taxon>
        <taxon>Fungi</taxon>
        <taxon>Dikarya</taxon>
        <taxon>Basidiomycota</taxon>
        <taxon>Agaricomycotina</taxon>
        <taxon>Agaricomycetes</taxon>
        <taxon>Russulales</taxon>
        <taxon>Auriscalpiaceae</taxon>
        <taxon>Auriscalpium</taxon>
    </lineage>
</organism>
<sequence length="114" mass="12376">MSGKTISAGTLNLRFMQNAERAKPGAQSQANTESTPPDESRWEVGQAVQDAWGASRPTSVTYEASYLPFVYAPSSTAGDAPKLRGRRTWNKRGQESIAGAEVSRQPRGLQHVAR</sequence>